<dbReference type="AlphaFoldDB" id="A0A0J8S3D6"/>
<dbReference type="VEuPathDB" id="FungiDB:CIHG_09811"/>
<name>A0A0J8S3D6_COCIT</name>
<protein>
    <submittedName>
        <fullName evidence="1">Uncharacterized protein</fullName>
    </submittedName>
</protein>
<gene>
    <name evidence="1" type="ORF">CIHG_09811</name>
</gene>
<accession>A0A0J8S3D6</accession>
<proteinExistence type="predicted"/>
<reference evidence="2" key="1">
    <citation type="journal article" date="2010" name="Genome Res.">
        <title>Population genomic sequencing of Coccidioides fungi reveals recent hybridization and transposon control.</title>
        <authorList>
            <person name="Neafsey D.E."/>
            <person name="Barker B.M."/>
            <person name="Sharpton T.J."/>
            <person name="Stajich J.E."/>
            <person name="Park D.J."/>
            <person name="Whiston E."/>
            <person name="Hung C.-Y."/>
            <person name="McMahan C."/>
            <person name="White J."/>
            <person name="Sykes S."/>
            <person name="Heiman D."/>
            <person name="Young S."/>
            <person name="Zeng Q."/>
            <person name="Abouelleil A."/>
            <person name="Aftuck L."/>
            <person name="Bessette D."/>
            <person name="Brown A."/>
            <person name="FitzGerald M."/>
            <person name="Lui A."/>
            <person name="Macdonald J.P."/>
            <person name="Priest M."/>
            <person name="Orbach M.J."/>
            <person name="Galgiani J.N."/>
            <person name="Kirkland T.N."/>
            <person name="Cole G.T."/>
            <person name="Birren B.W."/>
            <person name="Henn M.R."/>
            <person name="Taylor J.W."/>
            <person name="Rounsley S.D."/>
        </authorList>
    </citation>
    <scope>NUCLEOTIDE SEQUENCE [LARGE SCALE GENOMIC DNA]</scope>
    <source>
        <strain evidence="2">H538.4</strain>
    </source>
</reference>
<organism evidence="1 2">
    <name type="scientific">Coccidioides immitis H538.4</name>
    <dbReference type="NCBI Taxonomy" id="396776"/>
    <lineage>
        <taxon>Eukaryota</taxon>
        <taxon>Fungi</taxon>
        <taxon>Dikarya</taxon>
        <taxon>Ascomycota</taxon>
        <taxon>Pezizomycotina</taxon>
        <taxon>Eurotiomycetes</taxon>
        <taxon>Eurotiomycetidae</taxon>
        <taxon>Onygenales</taxon>
        <taxon>Onygenaceae</taxon>
        <taxon>Coccidioides</taxon>
    </lineage>
</organism>
<sequence length="213" mass="25073">MAWIPKYGEKYPHDNRYTYAPSQSSPQEHIELLKRYISVVPMLLPKSPELLRPTLRNLISAGTVCSYGMEKSRVSHRGEGIRERPDNFNELDEHEQERITDKIKRTATQDSRWDLFRMEGPKPYRFTDEESSNTTKVAKDSTSSRISGIYWMEPLTGKDSRSMKISTAQSIFSPKCVEHVMPEGEGEDREEWERWTQWVVERKKEREERNKSE</sequence>
<dbReference type="Proteomes" id="UP000054563">
    <property type="component" value="Unassembled WGS sequence"/>
</dbReference>
<evidence type="ECO:0000313" key="2">
    <source>
        <dbReference type="Proteomes" id="UP000054563"/>
    </source>
</evidence>
<dbReference type="EMBL" id="DS017049">
    <property type="protein sequence ID" value="KMU91965.1"/>
    <property type="molecule type" value="Genomic_DNA"/>
</dbReference>
<evidence type="ECO:0000313" key="1">
    <source>
        <dbReference type="EMBL" id="KMU91965.1"/>
    </source>
</evidence>